<dbReference type="InterPro" id="IPR036237">
    <property type="entry name" value="Xyl_isomerase-like_sf"/>
</dbReference>
<dbReference type="AlphaFoldDB" id="A0A7R7XI08"/>
<accession>A0A7R7XI08</accession>
<dbReference type="OrthoDB" id="5360893at2759"/>
<proteinExistence type="predicted"/>
<sequence>MAAEIKVAVASNSLGKSAAGHTIHRKLQGAKAHGFDGVELAFECLDAHASTFASSQSRKDRLCAAAKDIYEIASSLGLELIALNPFGAYDGLRDPRDVDVRLQEAELWCQLCQIMHIGIFQICTALYGVDESKITNDPRVIAENMRKLGHLAQRYGLRVAYEAPSWGIHNNTWQQVQRILELVDLPNVGHCLDTFHIASREAGNPFNSKAPIRPNGLQSLQASLDELKRNVNPTNIVYFQLSDAMVADPKQTGYPRQDLAQPPFMTQSRNCRIYPCEEKHGGCLPVVDVAKAVFGLGYSGWVSMEVFHTDMWEPRTS</sequence>
<dbReference type="GeneID" id="64971831"/>
<dbReference type="InterPro" id="IPR013022">
    <property type="entry name" value="Xyl_isomerase-like_TIM-brl"/>
</dbReference>
<evidence type="ECO:0000259" key="1">
    <source>
        <dbReference type="Pfam" id="PF01261"/>
    </source>
</evidence>
<dbReference type="RefSeq" id="XP_041554020.1">
    <property type="nucleotide sequence ID" value="XM_041701101.1"/>
</dbReference>
<evidence type="ECO:0000313" key="3">
    <source>
        <dbReference type="Proteomes" id="UP000654913"/>
    </source>
</evidence>
<dbReference type="EMBL" id="AP024445">
    <property type="protein sequence ID" value="BCS21826.1"/>
    <property type="molecule type" value="Genomic_DNA"/>
</dbReference>
<gene>
    <name evidence="2" type="ORF">APUU_30051A</name>
</gene>
<evidence type="ECO:0000313" key="2">
    <source>
        <dbReference type="EMBL" id="BCS21826.1"/>
    </source>
</evidence>
<dbReference type="InterPro" id="IPR050312">
    <property type="entry name" value="IolE/XylAMocC-like"/>
</dbReference>
<keyword evidence="3" id="KW-1185">Reference proteome</keyword>
<dbReference type="PANTHER" id="PTHR12110:SF21">
    <property type="entry name" value="XYLOSE ISOMERASE-LIKE TIM BARREL DOMAIN-CONTAINING PROTEIN"/>
    <property type="match status" value="1"/>
</dbReference>
<feature type="domain" description="Xylose isomerase-like TIM barrel" evidence="1">
    <location>
        <begin position="30"/>
        <end position="310"/>
    </location>
</feature>
<organism evidence="2 3">
    <name type="scientific">Aspergillus puulaauensis</name>
    <dbReference type="NCBI Taxonomy" id="1220207"/>
    <lineage>
        <taxon>Eukaryota</taxon>
        <taxon>Fungi</taxon>
        <taxon>Dikarya</taxon>
        <taxon>Ascomycota</taxon>
        <taxon>Pezizomycotina</taxon>
        <taxon>Eurotiomycetes</taxon>
        <taxon>Eurotiomycetidae</taxon>
        <taxon>Eurotiales</taxon>
        <taxon>Aspergillaceae</taxon>
        <taxon>Aspergillus</taxon>
    </lineage>
</organism>
<dbReference type="KEGG" id="apuu:APUU_30051A"/>
<dbReference type="Proteomes" id="UP000654913">
    <property type="component" value="Chromosome 3"/>
</dbReference>
<dbReference type="Pfam" id="PF01261">
    <property type="entry name" value="AP_endonuc_2"/>
    <property type="match status" value="1"/>
</dbReference>
<dbReference type="Gene3D" id="3.20.20.150">
    <property type="entry name" value="Divalent-metal-dependent TIM barrel enzymes"/>
    <property type="match status" value="1"/>
</dbReference>
<reference evidence="2" key="1">
    <citation type="submission" date="2021-01" db="EMBL/GenBank/DDBJ databases">
        <authorList>
            <consortium name="Aspergillus puulaauensis MK2 genome sequencing consortium"/>
            <person name="Kazuki M."/>
            <person name="Futagami T."/>
        </authorList>
    </citation>
    <scope>NUCLEOTIDE SEQUENCE</scope>
    <source>
        <strain evidence="2">MK2</strain>
    </source>
</reference>
<protein>
    <recommendedName>
        <fullName evidence="1">Xylose isomerase-like TIM barrel domain-containing protein</fullName>
    </recommendedName>
</protein>
<dbReference type="PANTHER" id="PTHR12110">
    <property type="entry name" value="HYDROXYPYRUVATE ISOMERASE"/>
    <property type="match status" value="1"/>
</dbReference>
<name>A0A7R7XI08_9EURO</name>
<dbReference type="SUPFAM" id="SSF51658">
    <property type="entry name" value="Xylose isomerase-like"/>
    <property type="match status" value="1"/>
</dbReference>
<reference evidence="2" key="2">
    <citation type="submission" date="2021-02" db="EMBL/GenBank/DDBJ databases">
        <title>Aspergillus puulaauensis MK2 genome sequence.</title>
        <authorList>
            <person name="Futagami T."/>
            <person name="Mori K."/>
            <person name="Kadooka C."/>
            <person name="Tanaka T."/>
        </authorList>
    </citation>
    <scope>NUCLEOTIDE SEQUENCE</scope>
    <source>
        <strain evidence="2">MK2</strain>
    </source>
</reference>